<dbReference type="EMBL" id="MT142647">
    <property type="protein sequence ID" value="QJA86620.1"/>
    <property type="molecule type" value="Genomic_DNA"/>
</dbReference>
<accession>A0A6M3KXF8</accession>
<reference evidence="1" key="1">
    <citation type="submission" date="2020-03" db="EMBL/GenBank/DDBJ databases">
        <title>The deep terrestrial virosphere.</title>
        <authorList>
            <person name="Holmfeldt K."/>
            <person name="Nilsson E."/>
            <person name="Simone D."/>
            <person name="Lopez-Fernandez M."/>
            <person name="Wu X."/>
            <person name="de Brujin I."/>
            <person name="Lundin D."/>
            <person name="Andersson A."/>
            <person name="Bertilsson S."/>
            <person name="Dopson M."/>
        </authorList>
    </citation>
    <scope>NUCLEOTIDE SEQUENCE</scope>
    <source>
        <strain evidence="1">MM415B03156</strain>
    </source>
</reference>
<evidence type="ECO:0000313" key="1">
    <source>
        <dbReference type="EMBL" id="QJA86620.1"/>
    </source>
</evidence>
<dbReference type="AlphaFoldDB" id="A0A6M3KXF8"/>
<name>A0A6M3KXF8_9ZZZZ</name>
<protein>
    <submittedName>
        <fullName evidence="1">Uncharacterized protein</fullName>
    </submittedName>
</protein>
<gene>
    <name evidence="1" type="ORF">MM415B03156_0009</name>
</gene>
<proteinExistence type="predicted"/>
<organism evidence="1">
    <name type="scientific">viral metagenome</name>
    <dbReference type="NCBI Taxonomy" id="1070528"/>
    <lineage>
        <taxon>unclassified sequences</taxon>
        <taxon>metagenomes</taxon>
        <taxon>organismal metagenomes</taxon>
    </lineage>
</organism>
<sequence length="59" mass="6680">MDDMHWLKESLKTISNLSTTAQILIALDCPELLPTILELMKIELDNIVDEHCVKRGGDD</sequence>